<feature type="non-terminal residue" evidence="1">
    <location>
        <position position="1"/>
    </location>
</feature>
<comment type="caution">
    <text evidence="1">The sequence shown here is derived from an EMBL/GenBank/DDBJ whole genome shotgun (WGS) entry which is preliminary data.</text>
</comment>
<organism evidence="1 2">
    <name type="scientific">Rotaria magnacalcarata</name>
    <dbReference type="NCBI Taxonomy" id="392030"/>
    <lineage>
        <taxon>Eukaryota</taxon>
        <taxon>Metazoa</taxon>
        <taxon>Spiralia</taxon>
        <taxon>Gnathifera</taxon>
        <taxon>Rotifera</taxon>
        <taxon>Eurotatoria</taxon>
        <taxon>Bdelloidea</taxon>
        <taxon>Philodinida</taxon>
        <taxon>Philodinidae</taxon>
        <taxon>Rotaria</taxon>
    </lineage>
</organism>
<accession>A0A8S3GQK4</accession>
<reference evidence="1" key="1">
    <citation type="submission" date="2021-02" db="EMBL/GenBank/DDBJ databases">
        <authorList>
            <person name="Nowell W R."/>
        </authorList>
    </citation>
    <scope>NUCLEOTIDE SEQUENCE</scope>
</reference>
<dbReference type="InterPro" id="IPR013783">
    <property type="entry name" value="Ig-like_fold"/>
</dbReference>
<gene>
    <name evidence="1" type="ORF">BYL167_LOCUS76358</name>
</gene>
<dbReference type="Gene3D" id="2.60.40.10">
    <property type="entry name" value="Immunoglobulins"/>
    <property type="match status" value="1"/>
</dbReference>
<protein>
    <submittedName>
        <fullName evidence="1">Uncharacterized protein</fullName>
    </submittedName>
</protein>
<evidence type="ECO:0000313" key="1">
    <source>
        <dbReference type="EMBL" id="CAF5167616.1"/>
    </source>
</evidence>
<proteinExistence type="predicted"/>
<sequence>YDTCDKCNLRSKCSWCQGRCLTNSINKCLINEQCTSLRIVDFSPKSIPLNGRTIINILLNEHINEEIIEILLADIPCLLINSSNIIQCQAIVSNYSRKGHISVQFSNSIYILSKEYIEYCQSSINSITPNIVYEVGGQIL</sequence>
<feature type="non-terminal residue" evidence="1">
    <location>
        <position position="140"/>
    </location>
</feature>
<evidence type="ECO:0000313" key="2">
    <source>
        <dbReference type="Proteomes" id="UP000681967"/>
    </source>
</evidence>
<dbReference type="EMBL" id="CAJOBH010275271">
    <property type="protein sequence ID" value="CAF5167616.1"/>
    <property type="molecule type" value="Genomic_DNA"/>
</dbReference>
<dbReference type="Proteomes" id="UP000681967">
    <property type="component" value="Unassembled WGS sequence"/>
</dbReference>
<name>A0A8S3GQK4_9BILA</name>
<dbReference type="AlphaFoldDB" id="A0A8S3GQK4"/>